<dbReference type="EMBL" id="JADKIO010000008">
    <property type="protein sequence ID" value="MBK9797196.1"/>
    <property type="molecule type" value="Genomic_DNA"/>
</dbReference>
<dbReference type="InterPro" id="IPR039426">
    <property type="entry name" value="TonB-dep_rcpt-like"/>
</dbReference>
<dbReference type="InterPro" id="IPR012910">
    <property type="entry name" value="Plug_dom"/>
</dbReference>
<keyword evidence="4" id="KW-0812">Transmembrane</keyword>
<dbReference type="GO" id="GO:0044718">
    <property type="term" value="P:siderophore transmembrane transport"/>
    <property type="evidence" value="ECO:0007669"/>
    <property type="project" value="TreeGrafter"/>
</dbReference>
<dbReference type="InterPro" id="IPR037066">
    <property type="entry name" value="Plug_dom_sf"/>
</dbReference>
<evidence type="ECO:0000256" key="6">
    <source>
        <dbReference type="ARBA" id="ARBA00023237"/>
    </source>
</evidence>
<protein>
    <submittedName>
        <fullName evidence="8">TonB-dependent receptor</fullName>
    </submittedName>
</protein>
<organism evidence="8 9">
    <name type="scientific">Candidatus Geothrix skivensis</name>
    <dbReference type="NCBI Taxonomy" id="2954439"/>
    <lineage>
        <taxon>Bacteria</taxon>
        <taxon>Pseudomonadati</taxon>
        <taxon>Acidobacteriota</taxon>
        <taxon>Holophagae</taxon>
        <taxon>Holophagales</taxon>
        <taxon>Holophagaceae</taxon>
        <taxon>Geothrix</taxon>
    </lineage>
</organism>
<keyword evidence="2" id="KW-0813">Transport</keyword>
<dbReference type="Gene3D" id="2.60.40.1120">
    <property type="entry name" value="Carboxypeptidase-like, regulatory domain"/>
    <property type="match status" value="1"/>
</dbReference>
<evidence type="ECO:0000256" key="2">
    <source>
        <dbReference type="ARBA" id="ARBA00022448"/>
    </source>
</evidence>
<keyword evidence="6" id="KW-0998">Cell outer membrane</keyword>
<feature type="domain" description="TonB-dependent receptor plug" evidence="7">
    <location>
        <begin position="149"/>
        <end position="223"/>
    </location>
</feature>
<sequence>MHLLNNRLGRITALIALGGAALYSQGTQTANITGTVVDAAGAPVAGVMVRLTSPSLQGVRTYTTDATGKFIARLLPPGLYTVTYTKDGLETRKITEQLGVDQTFSPKMTMSKVGGAVVEVIAAAPAVDKTDIKSATNYRMDSVDLLPTANRTMETVALLTPGVTVGVGGRVQMRGAMTSGNLYLLDGQNIADNAYNNRGIRTIDDAIEETQVVTGAMSAEYGDVEGGVINSITRSGSNEFSGSLRWELTNPAWNASRPTENRATALSNVLGEEKTLFVSGPILKDTLWFTASYFKTDTQTALSIGADLNVGQPYYPLVSGLAQNLNNATYGLNAGYQTGRKEIRRQAKLTWAINQDHTLIGSFMNASINDTNRNYSAGELLSLVPQVSTSEFANLTLRSAWTTNFTTEIKTGRKKQNLSAGGAANGQSPIYSYDNGFFYNNGIFNNTDGGDQRDNRTYNVKASLFWNAAGSHQTDFGIDLYQGTRTAKNEQTPTGYIIGAYGLSLNAATQFPAATTVGARVGFGSDIWTYYSGSGSADNYSTGIYVNDKWSIDQHWNFQFGVRFDNYKAKSESGAKTAGASGISPRLGLKYDFFGDSKHIAGFSFARYNAKVLEGITNSVTSQGNPTEIDYLYIGPGGPQSFAALQNLANYDISPAGIAYYNDPALNVKLSDKLKAPTVDEFQANYAYSFNHAAIGEGFLKVTAVSKKWKNLIDYSVGNNGTVLDPTGTPLYLKVWDNNTDAKREYKSLELEGSLNRNGWSYGGNVTWSSLKGNYEGEGTSTPARGEGINAFNVQNGVTLFNNADTAPYGYLVGHNPLRMRLNANRSFTNAYGKTSIGFIYRFDSGAHYSNTRTISRARLGGATLSTQFGTSGTQYLDQTRGAGVFNASSYLDMAATHDFPLFKVAGKDVTAFAKLVIQNLTNHQQIISFNTAWGAATGTYGTPTGGVNSAWVRGSSYGQPTSASGNYGIARTITASAGFRF</sequence>
<dbReference type="Pfam" id="PF07715">
    <property type="entry name" value="Plug"/>
    <property type="match status" value="1"/>
</dbReference>
<dbReference type="InterPro" id="IPR036942">
    <property type="entry name" value="Beta-barrel_TonB_sf"/>
</dbReference>
<dbReference type="SUPFAM" id="SSF56935">
    <property type="entry name" value="Porins"/>
    <property type="match status" value="1"/>
</dbReference>
<evidence type="ECO:0000256" key="5">
    <source>
        <dbReference type="ARBA" id="ARBA00023136"/>
    </source>
</evidence>
<dbReference type="GO" id="GO:0009279">
    <property type="term" value="C:cell outer membrane"/>
    <property type="evidence" value="ECO:0007669"/>
    <property type="project" value="UniProtKB-SubCell"/>
</dbReference>
<evidence type="ECO:0000256" key="1">
    <source>
        <dbReference type="ARBA" id="ARBA00004571"/>
    </source>
</evidence>
<dbReference type="InterPro" id="IPR008969">
    <property type="entry name" value="CarboxyPept-like_regulatory"/>
</dbReference>
<dbReference type="GO" id="GO:0015344">
    <property type="term" value="F:siderophore uptake transmembrane transporter activity"/>
    <property type="evidence" value="ECO:0007669"/>
    <property type="project" value="TreeGrafter"/>
</dbReference>
<evidence type="ECO:0000256" key="3">
    <source>
        <dbReference type="ARBA" id="ARBA00022452"/>
    </source>
</evidence>
<reference evidence="8" key="1">
    <citation type="submission" date="2020-10" db="EMBL/GenBank/DDBJ databases">
        <title>Connecting structure to function with the recovery of over 1000 high-quality activated sludge metagenome-assembled genomes encoding full-length rRNA genes using long-read sequencing.</title>
        <authorList>
            <person name="Singleton C.M."/>
            <person name="Petriglieri F."/>
            <person name="Kristensen J.M."/>
            <person name="Kirkegaard R.H."/>
            <person name="Michaelsen T.Y."/>
            <person name="Andersen M.H."/>
            <person name="Karst S.M."/>
            <person name="Dueholm M.S."/>
            <person name="Nielsen P.H."/>
            <person name="Albertsen M."/>
        </authorList>
    </citation>
    <scope>NUCLEOTIDE SEQUENCE</scope>
    <source>
        <strain evidence="8">Skiv_18-Q3-R9-52_MAXAC.067</strain>
    </source>
</reference>
<dbReference type="PANTHER" id="PTHR30069">
    <property type="entry name" value="TONB-DEPENDENT OUTER MEMBRANE RECEPTOR"/>
    <property type="match status" value="1"/>
</dbReference>
<dbReference type="Pfam" id="PF13620">
    <property type="entry name" value="CarboxypepD_reg"/>
    <property type="match status" value="1"/>
</dbReference>
<keyword evidence="5" id="KW-0472">Membrane</keyword>
<proteinExistence type="predicted"/>
<dbReference type="Proteomes" id="UP000886657">
    <property type="component" value="Unassembled WGS sequence"/>
</dbReference>
<evidence type="ECO:0000313" key="9">
    <source>
        <dbReference type="Proteomes" id="UP000886657"/>
    </source>
</evidence>
<keyword evidence="8" id="KW-0675">Receptor</keyword>
<name>A0A9D7SI20_9BACT</name>
<dbReference type="AlphaFoldDB" id="A0A9D7SI20"/>
<dbReference type="SUPFAM" id="SSF49464">
    <property type="entry name" value="Carboxypeptidase regulatory domain-like"/>
    <property type="match status" value="1"/>
</dbReference>
<gene>
    <name evidence="8" type="ORF">IPP58_11990</name>
</gene>
<dbReference type="Gene3D" id="2.40.170.20">
    <property type="entry name" value="TonB-dependent receptor, beta-barrel domain"/>
    <property type="match status" value="1"/>
</dbReference>
<dbReference type="PANTHER" id="PTHR30069:SF46">
    <property type="entry name" value="OAR PROTEIN"/>
    <property type="match status" value="1"/>
</dbReference>
<comment type="caution">
    <text evidence="8">The sequence shown here is derived from an EMBL/GenBank/DDBJ whole genome shotgun (WGS) entry which is preliminary data.</text>
</comment>
<accession>A0A9D7SI20</accession>
<comment type="subcellular location">
    <subcellularLocation>
        <location evidence="1">Cell outer membrane</location>
        <topology evidence="1">Multi-pass membrane protein</topology>
    </subcellularLocation>
</comment>
<evidence type="ECO:0000313" key="8">
    <source>
        <dbReference type="EMBL" id="MBK9797196.1"/>
    </source>
</evidence>
<evidence type="ECO:0000259" key="7">
    <source>
        <dbReference type="Pfam" id="PF07715"/>
    </source>
</evidence>
<keyword evidence="3" id="KW-1134">Transmembrane beta strand</keyword>
<dbReference type="Gene3D" id="2.170.130.10">
    <property type="entry name" value="TonB-dependent receptor, plug domain"/>
    <property type="match status" value="1"/>
</dbReference>
<evidence type="ECO:0000256" key="4">
    <source>
        <dbReference type="ARBA" id="ARBA00022692"/>
    </source>
</evidence>